<dbReference type="Proteomes" id="UP000798662">
    <property type="component" value="Chromosome 1"/>
</dbReference>
<name>A0ACC3BUK6_PYRYE</name>
<evidence type="ECO:0000313" key="2">
    <source>
        <dbReference type="Proteomes" id="UP000798662"/>
    </source>
</evidence>
<sequence>MPPTTSVDGAAVAATAPAEDEVPQCPLCLEDLDATDLSVRACQCGYPVCLLCLHHIREQLNGKCPACRTPYSEKNFVIDKVDPEAAAREVRERAEAKKAREKRDRAAAAERERAAAAAASQAKAKTTLKHVRVVQRNLVYVIGLSLSLAREEALKRTQMFGRFGRINRVLVNRGHPYNADAPGGPSIAAYILFARDTDASTAARVMNGEVFDGRELRCSIATTKYCDAFIRHGSGKHLCGNEDCPYLHELAPYPEDVLTREEVLGRQLGPPPPAHLFTFTPTLPTPAVTSSIRLPTTLAPRRVVLPPASSALPAASPPLTASRPPASSSPTAPTSFAGVASSSAPSPTTPSSHESWLLKLPPPRATGGGWGAAADVTDPSTPAQLRSRTPSPADAVSSGLLSGSGAAVATPLNLTATSSAPSVSVSLPPLTTSSRRSRASPKVVAAPPPPTRVTLPPPPARVTLPPPPGFEEVAAAPASSKPPVSTAAAPPPPGFGNFPSLSQARAASAASSKPQAGRSLSSSSSSNSGSRENMDKSQSSTTTATPAAPTSTAPTMSAPPGFVAPALSGRSRLPPSSAAGAPGFAAPGAGSAAPSPPSAFQPSPTAAAKAQSPRPTFAAPRTSPSVLSAPNSSSWSVSQEPPRVVGDGQARPGGTSNAHVTASSSSSPSFASAPARSVDALMPSTETVSRSESPPRGGVLFADATASGPSFASTPDLSVLLAQLGGGPNASRGAGLGSASLSSGPAPAGFAAAFPSSFGGGAPPPLPSPPRTLGDPRSGHGVSPASQPSAAPPGISRLGAANPLSAEGPFGQFDGGRGAYGQPASAASPFASTLPPLPPPSEGSLAMSGMRSASSARSRSRFGFARGGRTSPGPLSGASTAIPVSSGGRADGSDGLGGLGGAGGSMGGLSPNGGIPNGSVSSGGVPLLGEPFSQMFSSLELETPAPPTAGLEYPPGIPRPPGMNPVQSSPPSSSFASPSYGVGGVLGQGHPGTPFASAPYSSQAYSAPVYASPYGGSAGRPVGPPPGMSAATPPHGPLAQPRRPATGSSPARSSRFAFAGAGAGPLPASGPSPGMGYPSSSGMYPPPGADGGGMGGGAGLPRGGLGGDAGATAAPPGFGPAPTAAAQPSPPQADTNFTEMSTQDKLAAIFSSARGPRQSSTPALRIN</sequence>
<evidence type="ECO:0000313" key="1">
    <source>
        <dbReference type="EMBL" id="KAK1861425.1"/>
    </source>
</evidence>
<gene>
    <name evidence="1" type="ORF">I4F81_004009</name>
</gene>
<keyword evidence="2" id="KW-1185">Reference proteome</keyword>
<accession>A0ACC3BUK6</accession>
<dbReference type="EMBL" id="CM020618">
    <property type="protein sequence ID" value="KAK1861425.1"/>
    <property type="molecule type" value="Genomic_DNA"/>
</dbReference>
<organism evidence="1 2">
    <name type="scientific">Pyropia yezoensis</name>
    <name type="common">Susabi-nori</name>
    <name type="synonym">Porphyra yezoensis</name>
    <dbReference type="NCBI Taxonomy" id="2788"/>
    <lineage>
        <taxon>Eukaryota</taxon>
        <taxon>Rhodophyta</taxon>
        <taxon>Bangiophyceae</taxon>
        <taxon>Bangiales</taxon>
        <taxon>Bangiaceae</taxon>
        <taxon>Pyropia</taxon>
    </lineage>
</organism>
<proteinExistence type="predicted"/>
<comment type="caution">
    <text evidence="1">The sequence shown here is derived from an EMBL/GenBank/DDBJ whole genome shotgun (WGS) entry which is preliminary data.</text>
</comment>
<protein>
    <submittedName>
        <fullName evidence="1">Uncharacterized protein</fullName>
    </submittedName>
</protein>
<reference evidence="1" key="1">
    <citation type="submission" date="2019-11" db="EMBL/GenBank/DDBJ databases">
        <title>Nori genome reveals adaptations in red seaweeds to the harsh intertidal environment.</title>
        <authorList>
            <person name="Wang D."/>
            <person name="Mao Y."/>
        </authorList>
    </citation>
    <scope>NUCLEOTIDE SEQUENCE</scope>
    <source>
        <tissue evidence="1">Gametophyte</tissue>
    </source>
</reference>